<accession>A0AAD5YHH1</accession>
<evidence type="ECO:0000256" key="1">
    <source>
        <dbReference type="SAM" id="MobiDB-lite"/>
    </source>
</evidence>
<comment type="caution">
    <text evidence="2">The sequence shown here is derived from an EMBL/GenBank/DDBJ whole genome shotgun (WGS) entry which is preliminary data.</text>
</comment>
<dbReference type="EMBL" id="JANAWD010000027">
    <property type="protein sequence ID" value="KAJ3490475.1"/>
    <property type="molecule type" value="Genomic_DNA"/>
</dbReference>
<sequence length="282" mass="30202">MLHATQYLTPPIQSSSDLPLLVTIRDLSRRLLTSLIPASSPSSPNIQPANVTTPVTAVTPQQLLNHPPTKPQSSQSDEFRIGFITPPFKDSKIPVTDHLHAHAYILPADRMGWWRSVGFGPLAWYSIDDLIAEIREETSNNRIRSGYTSSASSSSQPRPIDLVPAAGARSGTADGIETTEDGLAVDDPEDPEANPRRRSRLSTTSSTDSDTSSTHLTVGRRSTIGMTVDVSGVAAPYLGTGGALVMSPRSMMSEDNLRTPTGAGTATTNLLSPNSQIPHLRV</sequence>
<feature type="region of interest" description="Disordered" evidence="1">
    <location>
        <begin position="253"/>
        <end position="282"/>
    </location>
</feature>
<reference evidence="2" key="1">
    <citation type="submission" date="2022-07" db="EMBL/GenBank/DDBJ databases">
        <title>Genome Sequence of Physisporinus lineatus.</title>
        <authorList>
            <person name="Buettner E."/>
        </authorList>
    </citation>
    <scope>NUCLEOTIDE SEQUENCE</scope>
    <source>
        <strain evidence="2">VT162</strain>
    </source>
</reference>
<dbReference type="Proteomes" id="UP001212997">
    <property type="component" value="Unassembled WGS sequence"/>
</dbReference>
<keyword evidence="3" id="KW-1185">Reference proteome</keyword>
<feature type="compositionally biased region" description="Acidic residues" evidence="1">
    <location>
        <begin position="177"/>
        <end position="192"/>
    </location>
</feature>
<feature type="region of interest" description="Disordered" evidence="1">
    <location>
        <begin position="143"/>
        <end position="220"/>
    </location>
</feature>
<evidence type="ECO:0000313" key="3">
    <source>
        <dbReference type="Proteomes" id="UP001212997"/>
    </source>
</evidence>
<dbReference type="AlphaFoldDB" id="A0AAD5YHH1"/>
<protein>
    <submittedName>
        <fullName evidence="2">Uncharacterized protein</fullName>
    </submittedName>
</protein>
<feature type="compositionally biased region" description="Polar residues" evidence="1">
    <location>
        <begin position="258"/>
        <end position="282"/>
    </location>
</feature>
<proteinExistence type="predicted"/>
<organism evidence="2 3">
    <name type="scientific">Meripilus lineatus</name>
    <dbReference type="NCBI Taxonomy" id="2056292"/>
    <lineage>
        <taxon>Eukaryota</taxon>
        <taxon>Fungi</taxon>
        <taxon>Dikarya</taxon>
        <taxon>Basidiomycota</taxon>
        <taxon>Agaricomycotina</taxon>
        <taxon>Agaricomycetes</taxon>
        <taxon>Polyporales</taxon>
        <taxon>Meripilaceae</taxon>
        <taxon>Meripilus</taxon>
    </lineage>
</organism>
<gene>
    <name evidence="2" type="ORF">NLI96_g1378</name>
</gene>
<name>A0AAD5YHH1_9APHY</name>
<feature type="compositionally biased region" description="Low complexity" evidence="1">
    <location>
        <begin position="201"/>
        <end position="217"/>
    </location>
</feature>
<evidence type="ECO:0000313" key="2">
    <source>
        <dbReference type="EMBL" id="KAJ3490475.1"/>
    </source>
</evidence>